<proteinExistence type="predicted"/>
<dbReference type="EMBL" id="JBFXLQ010000004">
    <property type="protein sequence ID" value="KAL2871271.1"/>
    <property type="molecule type" value="Genomic_DNA"/>
</dbReference>
<organism evidence="2 3">
    <name type="scientific">Aspergillus lucknowensis</name>
    <dbReference type="NCBI Taxonomy" id="176173"/>
    <lineage>
        <taxon>Eukaryota</taxon>
        <taxon>Fungi</taxon>
        <taxon>Dikarya</taxon>
        <taxon>Ascomycota</taxon>
        <taxon>Pezizomycotina</taxon>
        <taxon>Eurotiomycetes</taxon>
        <taxon>Eurotiomycetidae</taxon>
        <taxon>Eurotiales</taxon>
        <taxon>Aspergillaceae</taxon>
        <taxon>Aspergillus</taxon>
        <taxon>Aspergillus subgen. Nidulantes</taxon>
    </lineage>
</organism>
<feature type="compositionally biased region" description="Polar residues" evidence="1">
    <location>
        <begin position="54"/>
        <end position="65"/>
    </location>
</feature>
<comment type="caution">
    <text evidence="2">The sequence shown here is derived from an EMBL/GenBank/DDBJ whole genome shotgun (WGS) entry which is preliminary data.</text>
</comment>
<protein>
    <submittedName>
        <fullName evidence="2">Uncharacterized protein</fullName>
    </submittedName>
</protein>
<dbReference type="Proteomes" id="UP001610432">
    <property type="component" value="Unassembled WGS sequence"/>
</dbReference>
<reference evidence="2 3" key="1">
    <citation type="submission" date="2024-07" db="EMBL/GenBank/DDBJ databases">
        <title>Section-level genome sequencing and comparative genomics of Aspergillus sections Usti and Cavernicolus.</title>
        <authorList>
            <consortium name="Lawrence Berkeley National Laboratory"/>
            <person name="Nybo J.L."/>
            <person name="Vesth T.C."/>
            <person name="Theobald S."/>
            <person name="Frisvad J.C."/>
            <person name="Larsen T.O."/>
            <person name="Kjaerboelling I."/>
            <person name="Rothschild-Mancinelli K."/>
            <person name="Lyhne E.K."/>
            <person name="Kogle M.E."/>
            <person name="Barry K."/>
            <person name="Clum A."/>
            <person name="Na H."/>
            <person name="Ledsgaard L."/>
            <person name="Lin J."/>
            <person name="Lipzen A."/>
            <person name="Kuo A."/>
            <person name="Riley R."/>
            <person name="Mondo S."/>
            <person name="Labutti K."/>
            <person name="Haridas S."/>
            <person name="Pangalinan J."/>
            <person name="Salamov A.A."/>
            <person name="Simmons B.A."/>
            <person name="Magnuson J.K."/>
            <person name="Chen J."/>
            <person name="Drula E."/>
            <person name="Henrissat B."/>
            <person name="Wiebenga A."/>
            <person name="Lubbers R.J."/>
            <person name="Gomes A.C."/>
            <person name="Macurrencykelacurrency M.R."/>
            <person name="Stajich J."/>
            <person name="Grigoriev I.V."/>
            <person name="Mortensen U.H."/>
            <person name="De Vries R.P."/>
            <person name="Baker S.E."/>
            <person name="Andersen M.R."/>
        </authorList>
    </citation>
    <scope>NUCLEOTIDE SEQUENCE [LARGE SCALE GENOMIC DNA]</scope>
    <source>
        <strain evidence="2 3">CBS 449.75</strain>
    </source>
</reference>
<name>A0ABR4M3W2_9EURO</name>
<sequence>MHKSGIAQHKKTSRPAGALILCLTGQYHHLFLFLSSLSYPVIITTPSTDWCGTITTPPTISNEQASGRADPNPENLGQLDLTSVSGEVGSVAVDSQPLFAAMS</sequence>
<gene>
    <name evidence="2" type="ORF">BJX67DRAFT_343986</name>
</gene>
<evidence type="ECO:0000313" key="2">
    <source>
        <dbReference type="EMBL" id="KAL2871271.1"/>
    </source>
</evidence>
<feature type="region of interest" description="Disordered" evidence="1">
    <location>
        <begin position="54"/>
        <end position="75"/>
    </location>
</feature>
<dbReference type="RefSeq" id="XP_070890250.1">
    <property type="nucleotide sequence ID" value="XM_071028207.1"/>
</dbReference>
<evidence type="ECO:0000256" key="1">
    <source>
        <dbReference type="SAM" id="MobiDB-lite"/>
    </source>
</evidence>
<accession>A0ABR4M3W2</accession>
<keyword evidence="3" id="KW-1185">Reference proteome</keyword>
<evidence type="ECO:0000313" key="3">
    <source>
        <dbReference type="Proteomes" id="UP001610432"/>
    </source>
</evidence>
<dbReference type="GeneID" id="98143279"/>